<sequence length="298" mass="34350">MTQIAKPHARGQVADRLLKGSVKRSYAPVVDIDWDAPLEDGKYFLPPHILSLYGTPMWDSMSEEQRIELSRQESANILGVGIWFENILNQALLRYLLHNDPGSLHTRYALTEMGDECRHMAMFGRAIERMGAKPFRLRWYQATAVNLLPKAFRGTMLWVAALIGEEIFDATQRRVVDDPQLQPLIARLMRIHVTEEARHIQFARAGVRRRVAETRRIERIWVGTVQGLGGLLLERLFTNPAMYRRAGLDPQEARRQALANPYFRENQRRGFAGLAEFLEDTGLMHRTSRAMWRRAGFL</sequence>
<dbReference type="OrthoDB" id="786532at2"/>
<dbReference type="InterPro" id="IPR025859">
    <property type="entry name" value="AurF/CmlI"/>
</dbReference>
<accession>A0A438BIF4</accession>
<dbReference type="SUPFAM" id="SSF47240">
    <property type="entry name" value="Ferritin-like"/>
    <property type="match status" value="1"/>
</dbReference>
<organism evidence="1 2">
    <name type="scientific">Prescottella agglutinans</name>
    <dbReference type="NCBI Taxonomy" id="1644129"/>
    <lineage>
        <taxon>Bacteria</taxon>
        <taxon>Bacillati</taxon>
        <taxon>Actinomycetota</taxon>
        <taxon>Actinomycetes</taxon>
        <taxon>Mycobacteriales</taxon>
        <taxon>Nocardiaceae</taxon>
        <taxon>Prescottella</taxon>
    </lineage>
</organism>
<dbReference type="Pfam" id="PF11583">
    <property type="entry name" value="AurF"/>
    <property type="match status" value="1"/>
</dbReference>
<dbReference type="EMBL" id="RKLP01000002">
    <property type="protein sequence ID" value="RVW10744.1"/>
    <property type="molecule type" value="Genomic_DNA"/>
</dbReference>
<protein>
    <submittedName>
        <fullName evidence="1">Diiron oxygenase</fullName>
    </submittedName>
</protein>
<dbReference type="AlphaFoldDB" id="A0A438BIF4"/>
<dbReference type="GO" id="GO:0016491">
    <property type="term" value="F:oxidoreductase activity"/>
    <property type="evidence" value="ECO:0007669"/>
    <property type="project" value="InterPro"/>
</dbReference>
<keyword evidence="2" id="KW-1185">Reference proteome</keyword>
<reference evidence="1 2" key="1">
    <citation type="submission" date="2018-11" db="EMBL/GenBank/DDBJ databases">
        <title>Rhodococcus spongicola sp. nov. and Rhodococcus xishaensis sp. nov. from marine sponges.</title>
        <authorList>
            <person name="Li L."/>
            <person name="Lin H.W."/>
        </authorList>
    </citation>
    <scope>NUCLEOTIDE SEQUENCE [LARGE SCALE GENOMIC DNA]</scope>
    <source>
        <strain evidence="1 2">CCTCC AB2014297</strain>
    </source>
</reference>
<proteinExistence type="predicted"/>
<dbReference type="RefSeq" id="WP_127915187.1">
    <property type="nucleotide sequence ID" value="NZ_RKLP01000002.1"/>
</dbReference>
<comment type="caution">
    <text evidence="1">The sequence shown here is derived from an EMBL/GenBank/DDBJ whole genome shotgun (WGS) entry which is preliminary data.</text>
</comment>
<gene>
    <name evidence="1" type="ORF">EGT67_06260</name>
</gene>
<evidence type="ECO:0000313" key="1">
    <source>
        <dbReference type="EMBL" id="RVW10744.1"/>
    </source>
</evidence>
<dbReference type="InterPro" id="IPR009078">
    <property type="entry name" value="Ferritin-like_SF"/>
</dbReference>
<dbReference type="Gene3D" id="1.10.620.20">
    <property type="entry name" value="Ribonucleotide Reductase, subunit A"/>
    <property type="match status" value="1"/>
</dbReference>
<dbReference type="InterPro" id="IPR012348">
    <property type="entry name" value="RNR-like"/>
</dbReference>
<dbReference type="Proteomes" id="UP000286208">
    <property type="component" value="Unassembled WGS sequence"/>
</dbReference>
<name>A0A438BIF4_9NOCA</name>
<evidence type="ECO:0000313" key="2">
    <source>
        <dbReference type="Proteomes" id="UP000286208"/>
    </source>
</evidence>